<accession>A0A255E6R1</accession>
<comment type="similarity">
    <text evidence="5">Belongs to the UPF0182 family.</text>
</comment>
<evidence type="ECO:0000313" key="8">
    <source>
        <dbReference type="EMBL" id="OYN86641.1"/>
    </source>
</evidence>
<dbReference type="HAMAP" id="MF_01600">
    <property type="entry name" value="UPF0182"/>
    <property type="match status" value="1"/>
</dbReference>
<dbReference type="PANTHER" id="PTHR39344">
    <property type="entry name" value="UPF0182 PROTEIN SLL1060"/>
    <property type="match status" value="1"/>
</dbReference>
<evidence type="ECO:0000256" key="3">
    <source>
        <dbReference type="ARBA" id="ARBA00022989"/>
    </source>
</evidence>
<feature type="region of interest" description="Disordered" evidence="7">
    <location>
        <begin position="866"/>
        <end position="886"/>
    </location>
</feature>
<keyword evidence="2 5" id="KW-0812">Transmembrane</keyword>
<evidence type="ECO:0000256" key="6">
    <source>
        <dbReference type="SAM" id="Coils"/>
    </source>
</evidence>
<sequence>MQGIRGRRPLLVPILAGVAVLVVAFLLFTGVWTNKLWFASVGFGQVYSTQLWTQIGLFVVFALIGIVMVVGSAALAFRLRPKIRSSLTRSAILERYRQLLERRFWVAMIAPSLITGLVAGTSGVAQWMTYLSWRHSTPFGEVDPEFGIDIGFFVFELQWWRFLAGFLTTAIGFAIVFAVVVHYAVGAISFKGTSTTVRRPAQIQIAVLVGLGLLAYAASGWLDRYGMAIQDNQMFTGLGYTDVNARLVARLVLSVIAVLCAVLFFVSPIVRRWGVPLAAVVLMLVSGVVIGMIHPAIVQGFTVEPNRNDVERPYVQRHIEATREAFDVNHVTMVDYDATVTAEPGQLSGADESLRGIRLLDPARIGATFDRTQRVRDYYGFPNLLDVGRYDLDGQENDVVLAAREINPAGVDQSNWNSRHTVYTHGFGLVAAYGNRVQPSGQPDWIMRDIPPVGELSEHEPRIYFGESMTDYAVVGAPEGTEPWELDTPGSGGGADRTYTYRGEGGVPIGDPMSQLLYAVRFADINLLLSERVTDESKILYNRTPQQRIQSVAPWLRLDTNAFPAIVDGRIKWIVDGYTTSSSYPNSQLYSLQQGTADSQRPGISTGQLISDRVNYMRNSVKAVVDAYDGTVSLYAWDEEDPVLQTWRKAYPEAVLDRSEIPEDLLNHVRYPEDMFKMQREVLSRYHVTDPGQWIEGSNVWQVPMDPVSGNNKEPAYYMQVQMPEESDVQYRLTATLVPRDRPNMAAYMTVVADATSPDYGQLVVLRMPPNSPVPGVGQVQNNIETNEGVANALRPFRNNDSAEVVTGNLLTLPVGGGLLHVQPVYTRQATEEGYPVLQFVVASFGERIGIGEDLETALDQVFAGDAGVNTDPSPGGSTPTGPADNPAAVQALEEAERAFEEADELLRQGDLAGYQQKMAEAREATERALAALGRG</sequence>
<dbReference type="AlphaFoldDB" id="A0A255E6R1"/>
<feature type="coiled-coil region" evidence="6">
    <location>
        <begin position="889"/>
        <end position="932"/>
    </location>
</feature>
<evidence type="ECO:0000256" key="4">
    <source>
        <dbReference type="ARBA" id="ARBA00023136"/>
    </source>
</evidence>
<comment type="caution">
    <text evidence="8">The sequence shown here is derived from an EMBL/GenBank/DDBJ whole genome shotgun (WGS) entry which is preliminary data.</text>
</comment>
<keyword evidence="6" id="KW-0175">Coiled coil</keyword>
<dbReference type="PANTHER" id="PTHR39344:SF1">
    <property type="entry name" value="UPF0182 PROTEIN SLL1060"/>
    <property type="match status" value="1"/>
</dbReference>
<dbReference type="EMBL" id="NMVI01000018">
    <property type="protein sequence ID" value="OYN86641.1"/>
    <property type="molecule type" value="Genomic_DNA"/>
</dbReference>
<keyword evidence="1 5" id="KW-1003">Cell membrane</keyword>
<evidence type="ECO:0000256" key="1">
    <source>
        <dbReference type="ARBA" id="ARBA00022475"/>
    </source>
</evidence>
<dbReference type="RefSeq" id="WP_094451208.1">
    <property type="nucleotide sequence ID" value="NZ_NMVI01000018.1"/>
</dbReference>
<gene>
    <name evidence="8" type="ORF">CGZ92_09975</name>
</gene>
<dbReference type="Pfam" id="PF03699">
    <property type="entry name" value="UPF0182"/>
    <property type="match status" value="1"/>
</dbReference>
<dbReference type="Proteomes" id="UP000216533">
    <property type="component" value="Unassembled WGS sequence"/>
</dbReference>
<evidence type="ECO:0000256" key="2">
    <source>
        <dbReference type="ARBA" id="ARBA00022692"/>
    </source>
</evidence>
<reference evidence="8 9" key="1">
    <citation type="submission" date="2017-07" db="EMBL/GenBank/DDBJ databases">
        <title>Draft whole genome sequences of clinical Proprionibacteriaceae strains.</title>
        <authorList>
            <person name="Bernier A.-M."/>
            <person name="Bernard K."/>
            <person name="Domingo M.-C."/>
        </authorList>
    </citation>
    <scope>NUCLEOTIDE SEQUENCE [LARGE SCALE GENOMIC DNA]</scope>
    <source>
        <strain evidence="8 9">NML 160184</strain>
    </source>
</reference>
<evidence type="ECO:0000256" key="7">
    <source>
        <dbReference type="SAM" id="MobiDB-lite"/>
    </source>
</evidence>
<dbReference type="GO" id="GO:0005576">
    <property type="term" value="C:extracellular region"/>
    <property type="evidence" value="ECO:0007669"/>
    <property type="project" value="TreeGrafter"/>
</dbReference>
<evidence type="ECO:0000256" key="5">
    <source>
        <dbReference type="HAMAP-Rule" id="MF_01600"/>
    </source>
</evidence>
<keyword evidence="4 5" id="KW-0472">Membrane</keyword>
<evidence type="ECO:0000313" key="9">
    <source>
        <dbReference type="Proteomes" id="UP000216533"/>
    </source>
</evidence>
<dbReference type="InterPro" id="IPR005372">
    <property type="entry name" value="UPF0182"/>
</dbReference>
<keyword evidence="3 5" id="KW-1133">Transmembrane helix</keyword>
<protein>
    <recommendedName>
        <fullName evidence="5">UPF0182 protein CGZ92_09975</fullName>
    </recommendedName>
</protein>
<comment type="subcellular location">
    <subcellularLocation>
        <location evidence="5">Cell membrane</location>
        <topology evidence="5">Multi-pass membrane protein</topology>
    </subcellularLocation>
</comment>
<name>A0A255E6R1_9ACTN</name>
<proteinExistence type="inferred from homology"/>
<dbReference type="GO" id="GO:0005886">
    <property type="term" value="C:plasma membrane"/>
    <property type="evidence" value="ECO:0007669"/>
    <property type="project" value="UniProtKB-SubCell"/>
</dbReference>
<organism evidence="8 9">
    <name type="scientific">Parenemella sanctibonifatiensis</name>
    <dbReference type="NCBI Taxonomy" id="2016505"/>
    <lineage>
        <taxon>Bacteria</taxon>
        <taxon>Bacillati</taxon>
        <taxon>Actinomycetota</taxon>
        <taxon>Actinomycetes</taxon>
        <taxon>Propionibacteriales</taxon>
        <taxon>Propionibacteriaceae</taxon>
        <taxon>Parenemella</taxon>
    </lineage>
</organism>
<feature type="compositionally biased region" description="Low complexity" evidence="7">
    <location>
        <begin position="873"/>
        <end position="883"/>
    </location>
</feature>